<sequence>MLAAVDLGSNSFHMVVAQQQLGQLRIIDRIREMVRMAEGLDAKGNLDRKVEDRAIACLERFGQRIRGIPATQVRALATNSVRALADPQAFLVRAEAALGHRIEVVAGREEARLVYLGVAQANPTRDNSLRMVMDIGGGSTETIIGRGLEPIERESLQVGCVATTRRFFNNGKLTRKKWRQGLIEVAAEFQQFATAYRQLGWNEAIGSSGTIKAIGKVCKEMKLTNGEITPVALWTLRDRVLSFGSIEAIDLPDLNADRKPVIAGGILVLEAAFSALGIREMRVSKDAMREGILYDMAGRLGGVDPRELSIDALMERYGVDKAQAARVERTALALFRQVAKAWKLGPDEQALLSWAARIHESGLAIAHSQYQIHGAYIVQNSDISGFTYQEQQQLACIVRNQRRSISRSSLAALPDRVRLSTKRLVLLLRLAVLLHRSHDAEIIRRKKATAKGTTLTLELSRKWLDNRPLLKTDLESEPDDLKGLGIKLNIKQT</sequence>
<dbReference type="Gene3D" id="1.10.3210.10">
    <property type="entry name" value="Hypothetical protein af1432"/>
    <property type="match status" value="1"/>
</dbReference>
<feature type="domain" description="Ppx/GppA phosphatase C-terminal" evidence="3">
    <location>
        <begin position="306"/>
        <end position="477"/>
    </location>
</feature>
<dbReference type="InterPro" id="IPR030673">
    <property type="entry name" value="PyroPPase_GppA_Ppx"/>
</dbReference>
<name>A0ABX8WSW5_9GAMM</name>
<dbReference type="CDD" id="cd24053">
    <property type="entry name" value="ASKHA_NBD_EcPPX-GppA-like"/>
    <property type="match status" value="1"/>
</dbReference>
<evidence type="ECO:0000259" key="2">
    <source>
        <dbReference type="Pfam" id="PF02541"/>
    </source>
</evidence>
<evidence type="ECO:0000313" key="5">
    <source>
        <dbReference type="Proteomes" id="UP000824755"/>
    </source>
</evidence>
<reference evidence="4 5" key="1">
    <citation type="submission" date="2021-08" db="EMBL/GenBank/DDBJ databases">
        <title>Lysobacter sp. strain CJ11 Genome sequencing and assembly.</title>
        <authorList>
            <person name="Kim I."/>
        </authorList>
    </citation>
    <scope>NUCLEOTIDE SEQUENCE [LARGE SCALE GENOMIC DNA]</scope>
    <source>
        <strain evidence="4 5">CJ11</strain>
    </source>
</reference>
<dbReference type="Proteomes" id="UP000824755">
    <property type="component" value="Chromosome"/>
</dbReference>
<dbReference type="InterPro" id="IPR003695">
    <property type="entry name" value="Ppx_GppA_N"/>
</dbReference>
<dbReference type="InterPro" id="IPR050273">
    <property type="entry name" value="GppA/Ppx_hydrolase"/>
</dbReference>
<keyword evidence="1" id="KW-0378">Hydrolase</keyword>
<dbReference type="InterPro" id="IPR048950">
    <property type="entry name" value="Ppx_GppA_C"/>
</dbReference>
<dbReference type="EMBL" id="CP080544">
    <property type="protein sequence ID" value="QYR53929.1"/>
    <property type="molecule type" value="Genomic_DNA"/>
</dbReference>
<feature type="domain" description="Ppx/GppA phosphatase N-terminal" evidence="2">
    <location>
        <begin position="15"/>
        <end position="298"/>
    </location>
</feature>
<evidence type="ECO:0000259" key="3">
    <source>
        <dbReference type="Pfam" id="PF21447"/>
    </source>
</evidence>
<dbReference type="SUPFAM" id="SSF53067">
    <property type="entry name" value="Actin-like ATPase domain"/>
    <property type="match status" value="2"/>
</dbReference>
<dbReference type="InterPro" id="IPR043129">
    <property type="entry name" value="ATPase_NBD"/>
</dbReference>
<dbReference type="Gene3D" id="3.30.420.40">
    <property type="match status" value="1"/>
</dbReference>
<dbReference type="PIRSF" id="PIRSF001267">
    <property type="entry name" value="Pyrophosphatase_GppA_Ppx"/>
    <property type="match status" value="1"/>
</dbReference>
<evidence type="ECO:0000313" key="4">
    <source>
        <dbReference type="EMBL" id="QYR53929.1"/>
    </source>
</evidence>
<dbReference type="Gene3D" id="3.30.420.150">
    <property type="entry name" value="Exopolyphosphatase. Domain 2"/>
    <property type="match status" value="1"/>
</dbReference>
<dbReference type="PANTHER" id="PTHR30005:SF14">
    <property type="entry name" value="EXOPOLYPHOSPHATASE"/>
    <property type="match status" value="1"/>
</dbReference>
<evidence type="ECO:0000256" key="1">
    <source>
        <dbReference type="ARBA" id="ARBA00022801"/>
    </source>
</evidence>
<organism evidence="4 5">
    <name type="scientific">Lysobacter soyae</name>
    <dbReference type="NCBI Taxonomy" id="2764185"/>
    <lineage>
        <taxon>Bacteria</taxon>
        <taxon>Pseudomonadati</taxon>
        <taxon>Pseudomonadota</taxon>
        <taxon>Gammaproteobacteria</taxon>
        <taxon>Lysobacterales</taxon>
        <taxon>Lysobacteraceae</taxon>
        <taxon>Lysobacter</taxon>
    </lineage>
</organism>
<gene>
    <name evidence="4" type="ORF">H8L67_04265</name>
</gene>
<keyword evidence="5" id="KW-1185">Reference proteome</keyword>
<dbReference type="SUPFAM" id="SSF109604">
    <property type="entry name" value="HD-domain/PDEase-like"/>
    <property type="match status" value="1"/>
</dbReference>
<dbReference type="PANTHER" id="PTHR30005">
    <property type="entry name" value="EXOPOLYPHOSPHATASE"/>
    <property type="match status" value="1"/>
</dbReference>
<protein>
    <submittedName>
        <fullName evidence="4">Ppx/GppA family phosphatase</fullName>
    </submittedName>
</protein>
<accession>A0ABX8WSW5</accession>
<dbReference type="Pfam" id="PF21447">
    <property type="entry name" value="Ppx-GppA_III"/>
    <property type="match status" value="1"/>
</dbReference>
<proteinExistence type="predicted"/>
<dbReference type="RefSeq" id="WP_220380734.1">
    <property type="nucleotide sequence ID" value="NZ_CP080544.1"/>
</dbReference>
<dbReference type="Pfam" id="PF02541">
    <property type="entry name" value="Ppx-GppA"/>
    <property type="match status" value="1"/>
</dbReference>